<evidence type="ECO:0000256" key="9">
    <source>
        <dbReference type="PROSITE-ProRule" id="PRU01373"/>
    </source>
</evidence>
<dbReference type="GO" id="GO:0008360">
    <property type="term" value="P:regulation of cell shape"/>
    <property type="evidence" value="ECO:0007669"/>
    <property type="project" value="UniProtKB-UniRule"/>
</dbReference>
<keyword evidence="8 9" id="KW-0961">Cell wall biogenesis/degradation</keyword>
<dbReference type="InterPro" id="IPR005490">
    <property type="entry name" value="LD_TPept_cat_dom"/>
</dbReference>
<keyword evidence="12" id="KW-1185">Reference proteome</keyword>
<dbReference type="PANTHER" id="PTHR30582">
    <property type="entry name" value="L,D-TRANSPEPTIDASE"/>
    <property type="match status" value="1"/>
</dbReference>
<evidence type="ECO:0000256" key="7">
    <source>
        <dbReference type="ARBA" id="ARBA00022984"/>
    </source>
</evidence>
<accession>A0AB37UDU7</accession>
<evidence type="ECO:0000256" key="8">
    <source>
        <dbReference type="ARBA" id="ARBA00023316"/>
    </source>
</evidence>
<sequence length="80" mass="8949">MLKQPTWIHPFTGETVPGSTPENPLGTRWIGFWTDGKNSIGFHGTPNPESVGKAVSHGCVRMYNEAEVVDIYYLNSPFPW</sequence>
<dbReference type="PANTHER" id="PTHR30582:SF24">
    <property type="entry name" value="L,D-TRANSPEPTIDASE ERFK_SRFK-RELATED"/>
    <property type="match status" value="1"/>
</dbReference>
<keyword evidence="6 9" id="KW-0133">Cell shape</keyword>
<dbReference type="PROSITE" id="PS52029">
    <property type="entry name" value="LD_TPASE"/>
    <property type="match status" value="1"/>
</dbReference>
<name>A0AB37UDU7_9CYAN</name>
<feature type="active site" description="Proton donor/acceptor" evidence="9">
    <location>
        <position position="43"/>
    </location>
</feature>
<feature type="active site" description="Nucleophile" evidence="9">
    <location>
        <position position="59"/>
    </location>
</feature>
<dbReference type="InterPro" id="IPR050979">
    <property type="entry name" value="LD-transpeptidase"/>
</dbReference>
<comment type="pathway">
    <text evidence="1 9">Cell wall biogenesis; peptidoglycan biosynthesis.</text>
</comment>
<keyword evidence="5" id="KW-0378">Hydrolase</keyword>
<evidence type="ECO:0000256" key="5">
    <source>
        <dbReference type="ARBA" id="ARBA00022801"/>
    </source>
</evidence>
<dbReference type="Gene3D" id="2.40.440.10">
    <property type="entry name" value="L,D-transpeptidase catalytic domain-like"/>
    <property type="match status" value="1"/>
</dbReference>
<dbReference type="SUPFAM" id="SSF141523">
    <property type="entry name" value="L,D-transpeptidase catalytic domain-like"/>
    <property type="match status" value="1"/>
</dbReference>
<evidence type="ECO:0000256" key="6">
    <source>
        <dbReference type="ARBA" id="ARBA00022960"/>
    </source>
</evidence>
<evidence type="ECO:0000259" key="10">
    <source>
        <dbReference type="PROSITE" id="PS52029"/>
    </source>
</evidence>
<keyword evidence="4" id="KW-0808">Transferase</keyword>
<evidence type="ECO:0000256" key="3">
    <source>
        <dbReference type="ARBA" id="ARBA00022676"/>
    </source>
</evidence>
<dbReference type="GO" id="GO:0005576">
    <property type="term" value="C:extracellular region"/>
    <property type="evidence" value="ECO:0007669"/>
    <property type="project" value="TreeGrafter"/>
</dbReference>
<evidence type="ECO:0000256" key="1">
    <source>
        <dbReference type="ARBA" id="ARBA00004752"/>
    </source>
</evidence>
<evidence type="ECO:0000313" key="11">
    <source>
        <dbReference type="EMBL" id="RUT07527.1"/>
    </source>
</evidence>
<dbReference type="Pfam" id="PF03734">
    <property type="entry name" value="YkuD"/>
    <property type="match status" value="1"/>
</dbReference>
<keyword evidence="3" id="KW-0328">Glycosyltransferase</keyword>
<dbReference type="AlphaFoldDB" id="A0AB37UDU7"/>
<dbReference type="InterPro" id="IPR038063">
    <property type="entry name" value="Transpep_catalytic_dom"/>
</dbReference>
<evidence type="ECO:0000256" key="2">
    <source>
        <dbReference type="ARBA" id="ARBA00005992"/>
    </source>
</evidence>
<feature type="domain" description="L,D-TPase catalytic" evidence="10">
    <location>
        <begin position="1"/>
        <end position="80"/>
    </location>
</feature>
<dbReference type="GO" id="GO:0071972">
    <property type="term" value="F:peptidoglycan L,D-transpeptidase activity"/>
    <property type="evidence" value="ECO:0007669"/>
    <property type="project" value="TreeGrafter"/>
</dbReference>
<comment type="caution">
    <text evidence="11">The sequence shown here is derived from an EMBL/GenBank/DDBJ whole genome shotgun (WGS) entry which is preliminary data.</text>
</comment>
<dbReference type="EMBL" id="RSCK01000059">
    <property type="protein sequence ID" value="RUT07527.1"/>
    <property type="molecule type" value="Genomic_DNA"/>
</dbReference>
<dbReference type="Proteomes" id="UP000282574">
    <property type="component" value="Unassembled WGS sequence"/>
</dbReference>
<proteinExistence type="inferred from homology"/>
<evidence type="ECO:0000256" key="4">
    <source>
        <dbReference type="ARBA" id="ARBA00022679"/>
    </source>
</evidence>
<dbReference type="GO" id="GO:0018104">
    <property type="term" value="P:peptidoglycan-protein cross-linking"/>
    <property type="evidence" value="ECO:0007669"/>
    <property type="project" value="TreeGrafter"/>
</dbReference>
<organism evidence="11 12">
    <name type="scientific">Chroococcidiopsis cubana SAG 39.79</name>
    <dbReference type="NCBI Taxonomy" id="388085"/>
    <lineage>
        <taxon>Bacteria</taxon>
        <taxon>Bacillati</taxon>
        <taxon>Cyanobacteriota</taxon>
        <taxon>Cyanophyceae</taxon>
        <taxon>Chroococcidiopsidales</taxon>
        <taxon>Chroococcidiopsidaceae</taxon>
        <taxon>Chroococcidiopsis</taxon>
    </lineage>
</organism>
<reference evidence="11 12" key="1">
    <citation type="journal article" date="2019" name="Genome Biol. Evol.">
        <title>Day and night: Metabolic profiles and evolutionary relationships of six axenic non-marine cyanobacteria.</title>
        <authorList>
            <person name="Will S.E."/>
            <person name="Henke P."/>
            <person name="Boedeker C."/>
            <person name="Huang S."/>
            <person name="Brinkmann H."/>
            <person name="Rohde M."/>
            <person name="Jarek M."/>
            <person name="Friedl T."/>
            <person name="Seufert S."/>
            <person name="Schumacher M."/>
            <person name="Overmann J."/>
            <person name="Neumann-Schaal M."/>
            <person name="Petersen J."/>
        </authorList>
    </citation>
    <scope>NUCLEOTIDE SEQUENCE [LARGE SCALE GENOMIC DNA]</scope>
    <source>
        <strain evidence="11 12">SAG 39.79</strain>
    </source>
</reference>
<keyword evidence="7 9" id="KW-0573">Peptidoglycan synthesis</keyword>
<evidence type="ECO:0000313" key="12">
    <source>
        <dbReference type="Proteomes" id="UP000282574"/>
    </source>
</evidence>
<dbReference type="CDD" id="cd16913">
    <property type="entry name" value="YkuD_like"/>
    <property type="match status" value="1"/>
</dbReference>
<dbReference type="GO" id="GO:0016757">
    <property type="term" value="F:glycosyltransferase activity"/>
    <property type="evidence" value="ECO:0007669"/>
    <property type="project" value="UniProtKB-KW"/>
</dbReference>
<protein>
    <submittedName>
        <fullName evidence="11">L,D-transpeptidase</fullName>
    </submittedName>
</protein>
<dbReference type="GO" id="GO:0071555">
    <property type="term" value="P:cell wall organization"/>
    <property type="evidence" value="ECO:0007669"/>
    <property type="project" value="UniProtKB-UniRule"/>
</dbReference>
<comment type="similarity">
    <text evidence="2">Belongs to the YkuD family.</text>
</comment>
<gene>
    <name evidence="11" type="ORF">DSM107010_49990</name>
</gene>